<dbReference type="eggNOG" id="KOG1198">
    <property type="taxonomic scope" value="Eukaryota"/>
</dbReference>
<dbReference type="InParanoid" id="A0A0D1CH46"/>
<dbReference type="OrthoDB" id="3233595at2759"/>
<dbReference type="Proteomes" id="UP000000561">
    <property type="component" value="Chromosome 1"/>
</dbReference>
<evidence type="ECO:0000259" key="1">
    <source>
        <dbReference type="SMART" id="SM00829"/>
    </source>
</evidence>
<dbReference type="OMA" id="YCKMPAA"/>
<accession>A0A0D1CH46</accession>
<dbReference type="InterPro" id="IPR013154">
    <property type="entry name" value="ADH-like_N"/>
</dbReference>
<dbReference type="SUPFAM" id="SSF51735">
    <property type="entry name" value="NAD(P)-binding Rossmann-fold domains"/>
    <property type="match status" value="1"/>
</dbReference>
<dbReference type="RefSeq" id="XP_011386495.1">
    <property type="nucleotide sequence ID" value="XM_011388193.1"/>
</dbReference>
<dbReference type="Gene3D" id="3.90.180.10">
    <property type="entry name" value="Medium-chain alcohol dehydrogenases, catalytic domain"/>
    <property type="match status" value="1"/>
</dbReference>
<dbReference type="KEGG" id="uma:UMAG_00700"/>
<name>A0A0D1CH46_MYCMD</name>
<dbReference type="Gene3D" id="3.40.50.720">
    <property type="entry name" value="NAD(P)-binding Rossmann-like Domain"/>
    <property type="match status" value="1"/>
</dbReference>
<dbReference type="Pfam" id="PF08240">
    <property type="entry name" value="ADH_N"/>
    <property type="match status" value="1"/>
</dbReference>
<dbReference type="PANTHER" id="PTHR45348:SF2">
    <property type="entry name" value="ZINC-TYPE ALCOHOL DEHYDROGENASE-LIKE PROTEIN C2E1P3.01"/>
    <property type="match status" value="1"/>
</dbReference>
<dbReference type="GO" id="GO:0005829">
    <property type="term" value="C:cytosol"/>
    <property type="evidence" value="ECO:0000318"/>
    <property type="project" value="GO_Central"/>
</dbReference>
<proteinExistence type="predicted"/>
<dbReference type="GeneID" id="23561928"/>
<dbReference type="InterPro" id="IPR013149">
    <property type="entry name" value="ADH-like_C"/>
</dbReference>
<dbReference type="STRING" id="237631.A0A0D1CH46"/>
<dbReference type="EMBL" id="CM003140">
    <property type="protein sequence ID" value="KIS72292.1"/>
    <property type="molecule type" value="Genomic_DNA"/>
</dbReference>
<feature type="domain" description="Enoyl reductase (ER)" evidence="1">
    <location>
        <begin position="16"/>
        <end position="320"/>
    </location>
</feature>
<gene>
    <name evidence="2" type="ORF">UMAG_00700</name>
</gene>
<keyword evidence="3" id="KW-1185">Reference proteome</keyword>
<dbReference type="VEuPathDB" id="FungiDB:UMAG_00700"/>
<dbReference type="AlphaFoldDB" id="A0A0D1CH46"/>
<protein>
    <recommendedName>
        <fullName evidence="1">Enoyl reductase (ER) domain-containing protein</fullName>
    </recommendedName>
</protein>
<dbReference type="SMART" id="SM00829">
    <property type="entry name" value="PKS_ER"/>
    <property type="match status" value="1"/>
</dbReference>
<evidence type="ECO:0000313" key="2">
    <source>
        <dbReference type="EMBL" id="KIS72292.1"/>
    </source>
</evidence>
<dbReference type="GO" id="GO:0003960">
    <property type="term" value="F:quinone reductase (NADPH) activity"/>
    <property type="evidence" value="ECO:0000318"/>
    <property type="project" value="GO_Central"/>
</dbReference>
<reference evidence="2 3" key="1">
    <citation type="journal article" date="2006" name="Nature">
        <title>Insights from the genome of the biotrophic fungal plant pathogen Ustilago maydis.</title>
        <authorList>
            <person name="Kamper J."/>
            <person name="Kahmann R."/>
            <person name="Bolker M."/>
            <person name="Ma L.J."/>
            <person name="Brefort T."/>
            <person name="Saville B.J."/>
            <person name="Banuett F."/>
            <person name="Kronstad J.W."/>
            <person name="Gold S.E."/>
            <person name="Muller O."/>
            <person name="Perlin M.H."/>
            <person name="Wosten H.A."/>
            <person name="de Vries R."/>
            <person name="Ruiz-Herrera J."/>
            <person name="Reynaga-Pena C.G."/>
            <person name="Snetselaar K."/>
            <person name="McCann M."/>
            <person name="Perez-Martin J."/>
            <person name="Feldbrugge M."/>
            <person name="Basse C.W."/>
            <person name="Steinberg G."/>
            <person name="Ibeas J.I."/>
            <person name="Holloman W."/>
            <person name="Guzman P."/>
            <person name="Farman M."/>
            <person name="Stajich J.E."/>
            <person name="Sentandreu R."/>
            <person name="Gonzalez-Prieto J.M."/>
            <person name="Kennell J.C."/>
            <person name="Molina L."/>
            <person name="Schirawski J."/>
            <person name="Mendoza-Mendoza A."/>
            <person name="Greilinger D."/>
            <person name="Munch K."/>
            <person name="Rossel N."/>
            <person name="Scherer M."/>
            <person name="Vranes M."/>
            <person name="Ladendorf O."/>
            <person name="Vincon V."/>
            <person name="Fuchs U."/>
            <person name="Sandrock B."/>
            <person name="Meng S."/>
            <person name="Ho E.C."/>
            <person name="Cahill M.J."/>
            <person name="Boyce K.J."/>
            <person name="Klose J."/>
            <person name="Klosterman S.J."/>
            <person name="Deelstra H.J."/>
            <person name="Ortiz-Castellanos L."/>
            <person name="Li W."/>
            <person name="Sanchez-Alonso P."/>
            <person name="Schreier P.H."/>
            <person name="Hauser-Hahn I."/>
            <person name="Vaupel M."/>
            <person name="Koopmann E."/>
            <person name="Friedrich G."/>
            <person name="Voss H."/>
            <person name="Schluter T."/>
            <person name="Margolis J."/>
            <person name="Platt D."/>
            <person name="Swimmer C."/>
            <person name="Gnirke A."/>
            <person name="Chen F."/>
            <person name="Vysotskaia V."/>
            <person name="Mannhaupt G."/>
            <person name="Guldener U."/>
            <person name="Munsterkotter M."/>
            <person name="Haase D."/>
            <person name="Oesterheld M."/>
            <person name="Mewes H.W."/>
            <person name="Mauceli E.W."/>
            <person name="DeCaprio D."/>
            <person name="Wade C.M."/>
            <person name="Butler J."/>
            <person name="Young S."/>
            <person name="Jaffe D.B."/>
            <person name="Calvo S."/>
            <person name="Nusbaum C."/>
            <person name="Galagan J."/>
            <person name="Birren B.W."/>
        </authorList>
    </citation>
    <scope>NUCLEOTIDE SEQUENCE [LARGE SCALE GENOMIC DNA]</scope>
    <source>
        <strain evidence="3">DSM 14603 / FGSC 9021 / UM521</strain>
    </source>
</reference>
<dbReference type="GO" id="GO:0035925">
    <property type="term" value="F:mRNA 3'-UTR AU-rich region binding"/>
    <property type="evidence" value="ECO:0000318"/>
    <property type="project" value="GO_Central"/>
</dbReference>
<dbReference type="InterPro" id="IPR047122">
    <property type="entry name" value="Trans-enoyl_RdTase-like"/>
</dbReference>
<dbReference type="InterPro" id="IPR020843">
    <property type="entry name" value="ER"/>
</dbReference>
<dbReference type="InterPro" id="IPR036291">
    <property type="entry name" value="NAD(P)-bd_dom_sf"/>
</dbReference>
<dbReference type="SUPFAM" id="SSF50129">
    <property type="entry name" value="GroES-like"/>
    <property type="match status" value="1"/>
</dbReference>
<organism evidence="2 3">
    <name type="scientific">Mycosarcoma maydis</name>
    <name type="common">Corn smut fungus</name>
    <name type="synonym">Ustilago maydis</name>
    <dbReference type="NCBI Taxonomy" id="5270"/>
    <lineage>
        <taxon>Eukaryota</taxon>
        <taxon>Fungi</taxon>
        <taxon>Dikarya</taxon>
        <taxon>Basidiomycota</taxon>
        <taxon>Ustilaginomycotina</taxon>
        <taxon>Ustilaginomycetes</taxon>
        <taxon>Ustilaginales</taxon>
        <taxon>Ustilaginaceae</taxon>
        <taxon>Mycosarcoma</taxon>
    </lineage>
</organism>
<evidence type="ECO:0000313" key="3">
    <source>
        <dbReference type="Proteomes" id="UP000000561"/>
    </source>
</evidence>
<dbReference type="InterPro" id="IPR011032">
    <property type="entry name" value="GroES-like_sf"/>
</dbReference>
<dbReference type="Pfam" id="PF00107">
    <property type="entry name" value="ADH_zinc_N"/>
    <property type="match status" value="1"/>
</dbReference>
<dbReference type="CDD" id="cd08249">
    <property type="entry name" value="enoyl_reductase_like"/>
    <property type="match status" value="1"/>
</dbReference>
<dbReference type="GO" id="GO:0070402">
    <property type="term" value="F:NADPH binding"/>
    <property type="evidence" value="ECO:0000318"/>
    <property type="project" value="GO_Central"/>
</dbReference>
<sequence length="356" mass="37078">MSLPSSHLAAVVPEAGAQHKVVDRSLGSLAADEIAVKITATAINPVDWKIRDYRIFITEFPAVLGSDAAGEVVAVGSSVKSHTVGERVFFQGILGNYDSSTFQQYAKIPASLAAKTPKKVSDDQAATFWVAGMAAATGLYHNSGLSLAAPWDKNGDSVGKGKTAIILGGSSSVGQYVIQFAKLSGFDHIITSSSASHFDYLKNLGATQVLDRSQATTASEFIAAIDSNSEATWVYDSISSASTQLLAVQILQALQGGKVITVTPADEKAAAQSKVDGKPNVEVSNILGIGSNPAYRYVSEPLAAHLGGEDGYVATGKVSLNRTQVVQGGLNSVEEALKINKQGVSGLKVVILPNEA</sequence>
<dbReference type="PANTHER" id="PTHR45348">
    <property type="entry name" value="HYPOTHETICAL OXIDOREDUCTASE (EUROFUNG)"/>
    <property type="match status" value="1"/>
</dbReference>